<feature type="compositionally biased region" description="Basic residues" evidence="1">
    <location>
        <begin position="187"/>
        <end position="200"/>
    </location>
</feature>
<feature type="compositionally biased region" description="Basic and acidic residues" evidence="1">
    <location>
        <begin position="1582"/>
        <end position="1609"/>
    </location>
</feature>
<feature type="compositionally biased region" description="Basic and acidic residues" evidence="1">
    <location>
        <begin position="1634"/>
        <end position="1664"/>
    </location>
</feature>
<organism evidence="2">
    <name type="scientific">Lygus hesperus</name>
    <name type="common">Western plant bug</name>
    <dbReference type="NCBI Taxonomy" id="30085"/>
    <lineage>
        <taxon>Eukaryota</taxon>
        <taxon>Metazoa</taxon>
        <taxon>Ecdysozoa</taxon>
        <taxon>Arthropoda</taxon>
        <taxon>Hexapoda</taxon>
        <taxon>Insecta</taxon>
        <taxon>Pterygota</taxon>
        <taxon>Neoptera</taxon>
        <taxon>Paraneoptera</taxon>
        <taxon>Hemiptera</taxon>
        <taxon>Heteroptera</taxon>
        <taxon>Panheteroptera</taxon>
        <taxon>Cimicomorpha</taxon>
        <taxon>Miridae</taxon>
        <taxon>Mirini</taxon>
        <taxon>Lygus</taxon>
    </lineage>
</organism>
<feature type="compositionally biased region" description="Polar residues" evidence="1">
    <location>
        <begin position="813"/>
        <end position="837"/>
    </location>
</feature>
<feature type="compositionally biased region" description="Low complexity" evidence="1">
    <location>
        <begin position="1"/>
        <end position="14"/>
    </location>
</feature>
<feature type="compositionally biased region" description="Polar residues" evidence="1">
    <location>
        <begin position="210"/>
        <end position="219"/>
    </location>
</feature>
<feature type="compositionally biased region" description="Low complexity" evidence="1">
    <location>
        <begin position="964"/>
        <end position="973"/>
    </location>
</feature>
<feature type="region of interest" description="Disordered" evidence="1">
    <location>
        <begin position="810"/>
        <end position="878"/>
    </location>
</feature>
<name>A0A146M1W9_LYGHE</name>
<feature type="compositionally biased region" description="Polar residues" evidence="1">
    <location>
        <begin position="1315"/>
        <end position="1325"/>
    </location>
</feature>
<evidence type="ECO:0000256" key="1">
    <source>
        <dbReference type="SAM" id="MobiDB-lite"/>
    </source>
</evidence>
<sequence>PNIMPSLSPESENSSPRRRIKRERKTSSSSKVESNVESNICSSILETRDEEDSTSSARQTRSKSITSKQTTPRKTRKNAKELSLTPSPKVSTRRTRQNSTRETDLPTPERRRSTRINSSKSSNNDSPPNTIHKSSKDRVEPVVRSTSSTELLPHSTMTYIQSYSTAPHNTSTPLEDVPCSTDSLRSNSKKPGKVRSKRSPKPATGEASPKHTSANGSFNSTNQFVDSICSDSSFTSDSTVISIYPGSSKTEKSSISSPASGITTDIDANVERINSPNDSMNQALPDFSTSEICPSRTGHSGEIGNSIAVSLGDDEVGKMSLSKPDHVPNIDEINTITQKDVPHMNNSVEEILIAQNDPTIDSSRGQSSRTANCKEAINSALSHVPQTFVPNLSAFSERNNILCSSSAPLQCLSSTFSKSWDSGSTMFSGRNLPSFSDLKPNDSRSTSKDNNYFEGGSSFNTRGANYLAHRQQHADERLICKTPEADVDNLRISQLCLSLNLLSMNPPQDNRNDNFFNHFTKFKKENGSEINEYSQSFLGSCMQSATVTENRNSVGCPDRSKFTKYRDNAPLNESFSTNSEVTIEIKQEDTPFSLKLSVPAGKPLQPVLGSLCDMVREVQFSKSGAHDRGSPDLGSGNPATNKFQVSPEIQHMRGAFQKPQQPACRPLFNNSVRSQSNGRCFSNSKRPFKMENKAMPTCKWANEVIKQPSFSPVVSPNLTGNSTFSTSFGMKSKSDTLKPHQSSVTLTAARFVGEVPVVRGDPNEDLCRPISEVPRPPLQNNCDPVASFKPLRPKPRYPELASDQTLAAMPVPSRQNGLGSSSDHGNLSVHTQSNPNSVDVGPFDSMKNNHNSKTVNRCDAKLQPSPNSRIAQSPSPQLNKTAVVDEIQNLHKDENHISELNNAQTQDIETSRTQANSSEQQQADTSKICDTNSRAHPWPLISFVSSEKVDDLPLPLSPNMNTTSSSCESLDSSLVAKKRRIMQSPRKEGGKSGKSTSIPLTEDQKSEVLRRQSLRKRSADDSPMKSELGLMNPPATSRILRSSPDKRVNHTAIQPKKKKFKANTISSRNFSAEQTIKAVDINQPLKCADTSSQNKDASKEIAEDQIECCSQCHLKTSFCSCEIERIMAEMTICLPPLLSPLPCSPVPIVFSDDEVSDSGEFENHIIPQSFNEMTKSLDGRLGDFQTAAVPTSLEIPTTNIQSEESECKTEIIKESGVAEDEIGNPGVLVSNTTSPLVEEISEPPSEPLVGSKSEQLFCGLEDTKRRESEVDPERVVTDNEIRESGDLEKNSSAQPLEENSEPPSVSVDDSKSVETNTSLEDTTCILSKKIGDKNEVNLGRRSAGRAKKRITALNRSNDREVRTTSSVKNENEDESRKDPFENSQSKAEDKSQVDSKNRVSSKRNSNSSTIPEDNNVKRRLRSSTSKSVNVEINEPVVPRRITRKRGRPRLESPKTSDAGNSDVRIDSGEAGRLIPADSSEETVQNGPPNPKGEVTGLDEVLKVDNQDKSTAEDHIGEISTNSRNPNEVYRSNQISGQTKSSILIEKSSFNNSVDKLPESIVLEPGSQLIQGPTTPLDLSYHPQHEGSEETKPSTETEKPSLDHSIDKLPESIVLEPGSQLIQGPTTPLDLSYHPQHEGSEETKPSTETEKPSLDHSIDKLPESI</sequence>
<feature type="compositionally biased region" description="Polar residues" evidence="1">
    <location>
        <begin position="1518"/>
        <end position="1537"/>
    </location>
</feature>
<feature type="region of interest" description="Disordered" evidence="1">
    <location>
        <begin position="431"/>
        <end position="454"/>
    </location>
</feature>
<feature type="compositionally biased region" description="Basic and acidic residues" evidence="1">
    <location>
        <begin position="1261"/>
        <end position="1289"/>
    </location>
</feature>
<feature type="region of interest" description="Disordered" evidence="1">
    <location>
        <begin position="1260"/>
        <end position="1537"/>
    </location>
</feature>
<accession>A0A146M1W9</accession>
<feature type="compositionally biased region" description="Low complexity" evidence="1">
    <location>
        <begin position="27"/>
        <end position="39"/>
    </location>
</feature>
<dbReference type="EMBL" id="GDHC01005647">
    <property type="protein sequence ID" value="JAQ12982.1"/>
    <property type="molecule type" value="Transcribed_RNA"/>
</dbReference>
<proteinExistence type="predicted"/>
<feature type="compositionally biased region" description="Polar residues" evidence="1">
    <location>
        <begin position="144"/>
        <end position="173"/>
    </location>
</feature>
<feature type="compositionally biased region" description="Basic and acidic residues" evidence="1">
    <location>
        <begin position="1499"/>
        <end position="1516"/>
    </location>
</feature>
<feature type="compositionally biased region" description="Basic and acidic residues" evidence="1">
    <location>
        <begin position="99"/>
        <end position="111"/>
    </location>
</feature>
<feature type="compositionally biased region" description="Polar residues" evidence="1">
    <location>
        <begin position="864"/>
        <end position="878"/>
    </location>
</feature>
<feature type="region of interest" description="Disordered" evidence="1">
    <location>
        <begin position="906"/>
        <end position="931"/>
    </location>
</feature>
<feature type="region of interest" description="Disordered" evidence="1">
    <location>
        <begin position="955"/>
        <end position="1048"/>
    </location>
</feature>
<feature type="compositionally biased region" description="Polar residues" evidence="1">
    <location>
        <begin position="54"/>
        <end position="70"/>
    </location>
</feature>
<evidence type="ECO:0000313" key="2">
    <source>
        <dbReference type="EMBL" id="JAQ12982.1"/>
    </source>
</evidence>
<feature type="region of interest" description="Disordered" evidence="1">
    <location>
        <begin position="1"/>
        <end position="219"/>
    </location>
</feature>
<feature type="non-terminal residue" evidence="2">
    <location>
        <position position="1664"/>
    </location>
</feature>
<feature type="compositionally biased region" description="Polar residues" evidence="1">
    <location>
        <begin position="846"/>
        <end position="855"/>
    </location>
</feature>
<reference evidence="2" key="1">
    <citation type="journal article" date="2016" name="Gigascience">
        <title>De novo construction of an expanded transcriptome assembly for the western tarnished plant bug, Lygus hesperus.</title>
        <authorList>
            <person name="Tassone E.E."/>
            <person name="Geib S.M."/>
            <person name="Hall B."/>
            <person name="Fabrick J.A."/>
            <person name="Brent C.S."/>
            <person name="Hull J.J."/>
        </authorList>
    </citation>
    <scope>NUCLEOTIDE SEQUENCE</scope>
</reference>
<protein>
    <submittedName>
        <fullName evidence="2">Uncharacterized protein</fullName>
    </submittedName>
</protein>
<feature type="non-terminal residue" evidence="2">
    <location>
        <position position="1"/>
    </location>
</feature>
<feature type="region of interest" description="Disordered" evidence="1">
    <location>
        <begin position="1563"/>
        <end position="1664"/>
    </location>
</feature>
<feature type="region of interest" description="Disordered" evidence="1">
    <location>
        <begin position="622"/>
        <end position="642"/>
    </location>
</feature>
<feature type="compositionally biased region" description="Low complexity" evidence="1">
    <location>
        <begin position="117"/>
        <end position="129"/>
    </location>
</feature>
<feature type="compositionally biased region" description="Basic and acidic residues" evidence="1">
    <location>
        <begin position="1374"/>
        <end position="1397"/>
    </location>
</feature>
<gene>
    <name evidence="2" type="ORF">g.68561</name>
</gene>